<keyword evidence="5" id="KW-1185">Reference proteome</keyword>
<evidence type="ECO:0000313" key="4">
    <source>
        <dbReference type="EMBL" id="KDQ64321.1"/>
    </source>
</evidence>
<dbReference type="Pfam" id="PF20411">
    <property type="entry name" value="DUF6697"/>
    <property type="match status" value="1"/>
</dbReference>
<sequence>MSLMVDALVFVTVGTIVDLAWTELDYPAHRVAHVPPPNFRESKCVATCIGAYPGTVSDAPHAGNSVSTTPSATPDIDSSLVLPSAIQGHHSPQQAQSSSAHSVGGCGSPSPNPSNLDSPLDDAHVPPLVATMLASPASLWLHNTEANGSHYMISPTVSVLPRVNSPSLPSLVSGKLYSTPENPHLEAQNPVMLNVGTPPKRAPSLSRSETATLSGICSSSTSLSPRLASSPVISGPAVPKEISSSSFPSNTSGDHTGFNALSGDNLFDPVDSPVPLAESLSPGRSPASTLSDPPPILTFQSYSQGLKRRYSVIGDIEDDTAEPEPEPKRTKLAGFREAAANLVKKVVRRSRLAVAGRKVPMTTFSSASNDAVSKHQAVPGPHRSTAKYFATPQPVPDPFAPILQAANEVETPALVETSVTPPQGHFVWHAGGTPSRIIGDSLASNSVTDPLAPKAQTRVFSQTLRRLKFTRSAQGSIGLPHTSDEIGSARRDLHDCEWFPSAPGENGRILSAVPDALFTKGGFAVIQVETTNGEGLRTPISYGDYLSSSGQERLTRLEYGRLDGDLQRALAKEVLHSVGEEYAAIRTRIQKRSSFVERSRMIDATASFSKAPNRANTPEGTRALTVGDVLAAFSSGEERVFVVKMESKRFDSDFQDLLAREANN</sequence>
<feature type="region of interest" description="Disordered" evidence="1">
    <location>
        <begin position="228"/>
        <end position="295"/>
    </location>
</feature>
<reference evidence="5" key="1">
    <citation type="journal article" date="2014" name="Proc. Natl. Acad. Sci. U.S.A.">
        <title>Extensive sampling of basidiomycete genomes demonstrates inadequacy of the white-rot/brown-rot paradigm for wood decay fungi.</title>
        <authorList>
            <person name="Riley R."/>
            <person name="Salamov A.A."/>
            <person name="Brown D.W."/>
            <person name="Nagy L.G."/>
            <person name="Floudas D."/>
            <person name="Held B.W."/>
            <person name="Levasseur A."/>
            <person name="Lombard V."/>
            <person name="Morin E."/>
            <person name="Otillar R."/>
            <person name="Lindquist E.A."/>
            <person name="Sun H."/>
            <person name="LaButti K.M."/>
            <person name="Schmutz J."/>
            <person name="Jabbour D."/>
            <person name="Luo H."/>
            <person name="Baker S.E."/>
            <person name="Pisabarro A.G."/>
            <person name="Walton J.D."/>
            <person name="Blanchette R.A."/>
            <person name="Henrissat B."/>
            <person name="Martin F."/>
            <person name="Cullen D."/>
            <person name="Hibbett D.S."/>
            <person name="Grigoriev I.V."/>
        </authorList>
    </citation>
    <scope>NUCLEOTIDE SEQUENCE [LARGE SCALE GENOMIC DNA]</scope>
    <source>
        <strain evidence="5">MUCL 33604</strain>
    </source>
</reference>
<feature type="chain" id="PRO_5001644244" description="DUF6697 domain-containing protein" evidence="2">
    <location>
        <begin position="23"/>
        <end position="664"/>
    </location>
</feature>
<dbReference type="HOGENOM" id="CLU_475711_0_0_1"/>
<dbReference type="AlphaFoldDB" id="A0A067QNV3"/>
<proteinExistence type="predicted"/>
<evidence type="ECO:0000259" key="3">
    <source>
        <dbReference type="Pfam" id="PF20411"/>
    </source>
</evidence>
<gene>
    <name evidence="4" type="ORF">JAAARDRAFT_683427</name>
</gene>
<dbReference type="EMBL" id="KL197709">
    <property type="protein sequence ID" value="KDQ64321.1"/>
    <property type="molecule type" value="Genomic_DNA"/>
</dbReference>
<dbReference type="InParanoid" id="A0A067QNV3"/>
<protein>
    <recommendedName>
        <fullName evidence="3">DUF6697 domain-containing protein</fullName>
    </recommendedName>
</protein>
<dbReference type="Proteomes" id="UP000027265">
    <property type="component" value="Unassembled WGS sequence"/>
</dbReference>
<evidence type="ECO:0000313" key="5">
    <source>
        <dbReference type="Proteomes" id="UP000027265"/>
    </source>
</evidence>
<name>A0A067QNV3_9AGAM</name>
<accession>A0A067QNV3</accession>
<feature type="region of interest" description="Disordered" evidence="1">
    <location>
        <begin position="190"/>
        <end position="213"/>
    </location>
</feature>
<keyword evidence="2" id="KW-0732">Signal</keyword>
<feature type="region of interest" description="Disordered" evidence="1">
    <location>
        <begin position="59"/>
        <end position="78"/>
    </location>
</feature>
<feature type="compositionally biased region" description="Polar residues" evidence="1">
    <location>
        <begin position="242"/>
        <end position="254"/>
    </location>
</feature>
<evidence type="ECO:0000256" key="1">
    <source>
        <dbReference type="SAM" id="MobiDB-lite"/>
    </source>
</evidence>
<feature type="domain" description="DUF6697" evidence="3">
    <location>
        <begin position="495"/>
        <end position="660"/>
    </location>
</feature>
<organism evidence="4 5">
    <name type="scientific">Jaapia argillacea MUCL 33604</name>
    <dbReference type="NCBI Taxonomy" id="933084"/>
    <lineage>
        <taxon>Eukaryota</taxon>
        <taxon>Fungi</taxon>
        <taxon>Dikarya</taxon>
        <taxon>Basidiomycota</taxon>
        <taxon>Agaricomycotina</taxon>
        <taxon>Agaricomycetes</taxon>
        <taxon>Agaricomycetidae</taxon>
        <taxon>Jaapiales</taxon>
        <taxon>Jaapiaceae</taxon>
        <taxon>Jaapia</taxon>
    </lineage>
</organism>
<dbReference type="InterPro" id="IPR046520">
    <property type="entry name" value="DUF6697"/>
</dbReference>
<feature type="region of interest" description="Disordered" evidence="1">
    <location>
        <begin position="88"/>
        <end position="123"/>
    </location>
</feature>
<feature type="signal peptide" evidence="2">
    <location>
        <begin position="1"/>
        <end position="22"/>
    </location>
</feature>
<evidence type="ECO:0000256" key="2">
    <source>
        <dbReference type="SAM" id="SignalP"/>
    </source>
</evidence>
<feature type="compositionally biased region" description="Low complexity" evidence="1">
    <location>
        <begin position="89"/>
        <end position="102"/>
    </location>
</feature>